<dbReference type="EMBL" id="BDQX01000187">
    <property type="protein sequence ID" value="GBG08988.1"/>
    <property type="molecule type" value="Genomic_DNA"/>
</dbReference>
<keyword evidence="5 7" id="KW-1133">Transmembrane helix</keyword>
<dbReference type="InterPro" id="IPR007140">
    <property type="entry name" value="DUF350"/>
</dbReference>
<evidence type="ECO:0000256" key="7">
    <source>
        <dbReference type="SAM" id="Phobius"/>
    </source>
</evidence>
<feature type="transmembrane region" description="Helical" evidence="7">
    <location>
        <begin position="83"/>
        <end position="107"/>
    </location>
</feature>
<feature type="transmembrane region" description="Helical" evidence="7">
    <location>
        <begin position="14"/>
        <end position="38"/>
    </location>
</feature>
<keyword evidence="9" id="KW-1185">Reference proteome</keyword>
<dbReference type="Pfam" id="PF03994">
    <property type="entry name" value="DUF350"/>
    <property type="match status" value="1"/>
</dbReference>
<sequence length="142" mass="15913">MKESEIDKLLDNPYASSLVFVSVTVLSLIVFLSVFELVTKYKCWDEIKRGNVSVAMATGGKIFGICNIFRFSVEANDSIYESLIWGAYGFIILLVAYFLFEFLTPVFRIDEEISRDNRAVGLIAMIISISLSYIIGATVIVD</sequence>
<evidence type="ECO:0000313" key="8">
    <source>
        <dbReference type="EMBL" id="GBG08988.1"/>
    </source>
</evidence>
<comment type="similarity">
    <text evidence="2">Belongs to the UPF0719 family.</text>
</comment>
<dbReference type="RefSeq" id="WP_108993821.1">
    <property type="nucleotide sequence ID" value="NZ_BDQX01000187.1"/>
</dbReference>
<evidence type="ECO:0000256" key="4">
    <source>
        <dbReference type="ARBA" id="ARBA00022692"/>
    </source>
</evidence>
<accession>A0A2R5EVB9</accession>
<keyword evidence="3" id="KW-1003">Cell membrane</keyword>
<evidence type="ECO:0000313" key="9">
    <source>
        <dbReference type="Proteomes" id="UP000245202"/>
    </source>
</evidence>
<keyword evidence="6 7" id="KW-0472">Membrane</keyword>
<name>A0A2R5EVB9_9BACL</name>
<gene>
    <name evidence="8" type="ORF">PAT3040_03607</name>
</gene>
<evidence type="ECO:0000256" key="1">
    <source>
        <dbReference type="ARBA" id="ARBA00004651"/>
    </source>
</evidence>
<feature type="transmembrane region" description="Helical" evidence="7">
    <location>
        <begin position="119"/>
        <end position="141"/>
    </location>
</feature>
<dbReference type="Proteomes" id="UP000245202">
    <property type="component" value="Unassembled WGS sequence"/>
</dbReference>
<reference evidence="8 9" key="1">
    <citation type="submission" date="2017-08" db="EMBL/GenBank/DDBJ databases">
        <title>Substantial Increase in Enzyme Production by Combined Drug-Resistance Mutations in Paenibacillus agaridevorans.</title>
        <authorList>
            <person name="Tanaka Y."/>
            <person name="Funane K."/>
            <person name="Hosaka T."/>
            <person name="Shiwa Y."/>
            <person name="Fujita N."/>
            <person name="Miyazaki T."/>
            <person name="Yoshikawa H."/>
            <person name="Murakami K."/>
            <person name="Kasahara K."/>
            <person name="Inaoka T."/>
            <person name="Hiraga Y."/>
            <person name="Ochi K."/>
        </authorList>
    </citation>
    <scope>NUCLEOTIDE SEQUENCE [LARGE SCALE GENOMIC DNA]</scope>
    <source>
        <strain evidence="8 9">T-3040</strain>
    </source>
</reference>
<comment type="subcellular location">
    <subcellularLocation>
        <location evidence="1">Cell membrane</location>
        <topology evidence="1">Multi-pass membrane protein</topology>
    </subcellularLocation>
</comment>
<evidence type="ECO:0000256" key="5">
    <source>
        <dbReference type="ARBA" id="ARBA00022989"/>
    </source>
</evidence>
<dbReference type="AlphaFoldDB" id="A0A2R5EVB9"/>
<organism evidence="8 9">
    <name type="scientific">Paenibacillus agaridevorans</name>
    <dbReference type="NCBI Taxonomy" id="171404"/>
    <lineage>
        <taxon>Bacteria</taxon>
        <taxon>Bacillati</taxon>
        <taxon>Bacillota</taxon>
        <taxon>Bacilli</taxon>
        <taxon>Bacillales</taxon>
        <taxon>Paenibacillaceae</taxon>
        <taxon>Paenibacillus</taxon>
    </lineage>
</organism>
<comment type="caution">
    <text evidence="8">The sequence shown here is derived from an EMBL/GenBank/DDBJ whole genome shotgun (WGS) entry which is preliminary data.</text>
</comment>
<protein>
    <submittedName>
        <fullName evidence="8">DUF350 domain-containing protein</fullName>
    </submittedName>
</protein>
<dbReference type="PANTHER" id="PTHR40043:SF1">
    <property type="entry name" value="UPF0719 INNER MEMBRANE PROTEIN YJFL"/>
    <property type="match status" value="1"/>
</dbReference>
<dbReference type="PANTHER" id="PTHR40043">
    <property type="entry name" value="UPF0719 INNER MEMBRANE PROTEIN YJFL"/>
    <property type="match status" value="1"/>
</dbReference>
<feature type="transmembrane region" description="Helical" evidence="7">
    <location>
        <begin position="50"/>
        <end position="71"/>
    </location>
</feature>
<keyword evidence="4 7" id="KW-0812">Transmembrane</keyword>
<evidence type="ECO:0000256" key="2">
    <source>
        <dbReference type="ARBA" id="ARBA00005779"/>
    </source>
</evidence>
<evidence type="ECO:0000256" key="6">
    <source>
        <dbReference type="ARBA" id="ARBA00023136"/>
    </source>
</evidence>
<proteinExistence type="inferred from homology"/>
<dbReference type="GO" id="GO:0005886">
    <property type="term" value="C:plasma membrane"/>
    <property type="evidence" value="ECO:0007669"/>
    <property type="project" value="UniProtKB-SubCell"/>
</dbReference>
<evidence type="ECO:0000256" key="3">
    <source>
        <dbReference type="ARBA" id="ARBA00022475"/>
    </source>
</evidence>